<feature type="compositionally biased region" description="Acidic residues" evidence="5">
    <location>
        <begin position="368"/>
        <end position="385"/>
    </location>
</feature>
<dbReference type="SMART" id="SM00785">
    <property type="entry name" value="AARP2CN"/>
    <property type="match status" value="1"/>
</dbReference>
<feature type="region of interest" description="Disordered" evidence="5">
    <location>
        <begin position="48"/>
        <end position="123"/>
    </location>
</feature>
<dbReference type="InterPro" id="IPR012948">
    <property type="entry name" value="AARP2CN"/>
</dbReference>
<evidence type="ECO:0000256" key="3">
    <source>
        <dbReference type="ARBA" id="ARBA00023242"/>
    </source>
</evidence>
<dbReference type="SMART" id="SM01362">
    <property type="entry name" value="DUF663"/>
    <property type="match status" value="1"/>
</dbReference>
<dbReference type="InterPro" id="IPR039761">
    <property type="entry name" value="Bms1/Tsr1"/>
</dbReference>
<evidence type="ECO:0000256" key="4">
    <source>
        <dbReference type="ARBA" id="ARBA00038288"/>
    </source>
</evidence>
<dbReference type="InterPro" id="IPR007034">
    <property type="entry name" value="BMS1_TSR1_C"/>
</dbReference>
<dbReference type="GO" id="GO:0005730">
    <property type="term" value="C:nucleolus"/>
    <property type="evidence" value="ECO:0007669"/>
    <property type="project" value="UniProtKB-SubCell"/>
</dbReference>
<feature type="compositionally biased region" description="Acidic residues" evidence="5">
    <location>
        <begin position="484"/>
        <end position="493"/>
    </location>
</feature>
<keyword evidence="2" id="KW-0690">Ribosome biogenesis</keyword>
<keyword evidence="3" id="KW-0539">Nucleus</keyword>
<dbReference type="PANTHER" id="PTHR12858">
    <property type="entry name" value="RIBOSOME BIOGENESIS PROTEIN"/>
    <property type="match status" value="1"/>
</dbReference>
<dbReference type="InterPro" id="IPR030387">
    <property type="entry name" value="G_Bms1/Tsr1_dom"/>
</dbReference>
<comment type="similarity">
    <text evidence="4">Belongs to the TRAFAC class translation factor GTPase superfamily. Bms1-like GTPase family. TSR1 subfamily.</text>
</comment>
<dbReference type="EMBL" id="JARTCD010000006">
    <property type="protein sequence ID" value="KAJ8661923.1"/>
    <property type="molecule type" value="Genomic_DNA"/>
</dbReference>
<comment type="caution">
    <text evidence="7">The sequence shown here is derived from an EMBL/GenBank/DDBJ whole genome shotgun (WGS) entry which is preliminary data.</text>
</comment>
<dbReference type="PROSITE" id="PS51714">
    <property type="entry name" value="G_BMS1"/>
    <property type="match status" value="1"/>
</dbReference>
<dbReference type="AlphaFoldDB" id="A0AAD7V9M6"/>
<dbReference type="GO" id="GO:0030688">
    <property type="term" value="C:preribosome, small subunit precursor"/>
    <property type="evidence" value="ECO:0007669"/>
    <property type="project" value="TreeGrafter"/>
</dbReference>
<dbReference type="Pfam" id="PF22298">
    <property type="entry name" value="Tsr1_G-like"/>
    <property type="match status" value="1"/>
</dbReference>
<evidence type="ECO:0000259" key="6">
    <source>
        <dbReference type="PROSITE" id="PS51714"/>
    </source>
</evidence>
<dbReference type="Proteomes" id="UP001234581">
    <property type="component" value="Unassembled WGS sequence"/>
</dbReference>
<reference evidence="7 8" key="1">
    <citation type="submission" date="2023-03" db="EMBL/GenBank/DDBJ databases">
        <title>Genome sequence of Lichtheimia ornata CBS 291.66.</title>
        <authorList>
            <person name="Mohabir J.T."/>
            <person name="Shea T.P."/>
            <person name="Kurbessoian T."/>
            <person name="Berby B."/>
            <person name="Fontaine J."/>
            <person name="Livny J."/>
            <person name="Gnirke A."/>
            <person name="Stajich J.E."/>
            <person name="Cuomo C.A."/>
        </authorList>
    </citation>
    <scope>NUCLEOTIDE SEQUENCE [LARGE SCALE GENOMIC DNA]</scope>
    <source>
        <strain evidence="7">CBS 291.66</strain>
    </source>
</reference>
<accession>A0AAD7V9M6</accession>
<dbReference type="Pfam" id="PF04950">
    <property type="entry name" value="RIBIOP_C"/>
    <property type="match status" value="1"/>
</dbReference>
<dbReference type="GO" id="GO:0005525">
    <property type="term" value="F:GTP binding"/>
    <property type="evidence" value="ECO:0007669"/>
    <property type="project" value="TreeGrafter"/>
</dbReference>
<sequence>MLSTALQLETIIQSMGVLNGSFKDASQPEKKSFSNGFLHLQPFYLDRHEPSTSSSSMGVQQRHRPGHLHQSNKPFKSRHASKSSLKEKSKGKVNRSAVKQGGGKVLNKNDRRHAAKMEQQRKREELTRVNRIFEGRHGAPKIIPVLALSPDTDVHVAIASLYRSIGQEPPENEYESSIMHVDRFKQKIQFVPLRRNFVDVLDAFKVADMGIILLSATVEVDQFGINCLLGILNQGQVNVAPVVQHLDKVAPKLQPAVKKSLVAFNQQFFPTEEHLFTLDNESDTINVIRYITSQRPKPLAWRDLHPYMLAEQVEYAPYNEEKGTLKVTGYARGNPFNANRLVHLQNFGDFQIEQITSAHVGNEQSNGMDEDDQVLDTPNPEEQDDLLAENEPDFMDNEQTWPTEEELAEADERMRAMGHEMFEDRPQATKTKRVPKGTSQYQAAWIVDSEDEDYSEDEEDEDGDMDMVEEDEEEVVPAATEFPRDDEESEQLELEGRQEYKDELTAEEERQAYEEYMKQREKQFEDNKEFPDEIDTPIDRPARERFARYRGLQSFRTSAWDPYENLPIDYARIFQFENYKRTKCRVVSQAIVGQVKPGTRITIWIKDVPPQAYAAYDKQRPYIVFGLLQYEHKMSLLNFQVQRDNAYEEPVKSKDPMVLHVGFRRYAVRPIYSQNTNKGTNHVHKFERFLEMGKSAIATIYGPTVFGKVPCQLYKETDNVNEPILVSKGVFVNTDVKRIIAKRIILSGHPYKIHKRSAVIRYMFFNPEDINYFKPIQLTTKYGRVGHIRESLGTHGYMKCIFDGPITQQDTILMNLYKRVYPKWNTQIWQGGLDKSQYESDKMTD</sequence>
<feature type="region of interest" description="Disordered" evidence="5">
    <location>
        <begin position="475"/>
        <end position="494"/>
    </location>
</feature>
<keyword evidence="8" id="KW-1185">Reference proteome</keyword>
<comment type="subcellular location">
    <subcellularLocation>
        <location evidence="1">Nucleus</location>
        <location evidence="1">Nucleolus</location>
    </subcellularLocation>
</comment>
<evidence type="ECO:0000256" key="1">
    <source>
        <dbReference type="ARBA" id="ARBA00004604"/>
    </source>
</evidence>
<protein>
    <recommendedName>
        <fullName evidence="6">Bms1-type G domain-containing protein</fullName>
    </recommendedName>
</protein>
<evidence type="ECO:0000313" key="8">
    <source>
        <dbReference type="Proteomes" id="UP001234581"/>
    </source>
</evidence>
<dbReference type="PANTHER" id="PTHR12858:SF1">
    <property type="entry name" value="PRE-RRNA-PROCESSING PROTEIN TSR1 HOMOLOG"/>
    <property type="match status" value="1"/>
</dbReference>
<dbReference type="GeneID" id="83209672"/>
<evidence type="ECO:0000313" key="7">
    <source>
        <dbReference type="EMBL" id="KAJ8661923.1"/>
    </source>
</evidence>
<gene>
    <name evidence="7" type="ORF">O0I10_002254</name>
</gene>
<evidence type="ECO:0000256" key="5">
    <source>
        <dbReference type="SAM" id="MobiDB-lite"/>
    </source>
</evidence>
<organism evidence="7 8">
    <name type="scientific">Lichtheimia ornata</name>
    <dbReference type="NCBI Taxonomy" id="688661"/>
    <lineage>
        <taxon>Eukaryota</taxon>
        <taxon>Fungi</taxon>
        <taxon>Fungi incertae sedis</taxon>
        <taxon>Mucoromycota</taxon>
        <taxon>Mucoromycotina</taxon>
        <taxon>Mucoromycetes</taxon>
        <taxon>Mucorales</taxon>
        <taxon>Lichtheimiaceae</taxon>
        <taxon>Lichtheimia</taxon>
    </lineage>
</organism>
<dbReference type="GO" id="GO:0003924">
    <property type="term" value="F:GTPase activity"/>
    <property type="evidence" value="ECO:0007669"/>
    <property type="project" value="TreeGrafter"/>
</dbReference>
<dbReference type="GO" id="GO:0000479">
    <property type="term" value="P:endonucleolytic cleavage of tricistronic rRNA transcript (SSU-rRNA, 5.8S rRNA, LSU-rRNA)"/>
    <property type="evidence" value="ECO:0007669"/>
    <property type="project" value="TreeGrafter"/>
</dbReference>
<name>A0AAD7V9M6_9FUNG</name>
<feature type="region of interest" description="Disordered" evidence="5">
    <location>
        <begin position="362"/>
        <end position="385"/>
    </location>
</feature>
<proteinExistence type="inferred from homology"/>
<evidence type="ECO:0000256" key="2">
    <source>
        <dbReference type="ARBA" id="ARBA00022517"/>
    </source>
</evidence>
<dbReference type="GO" id="GO:0000462">
    <property type="term" value="P:maturation of SSU-rRNA from tricistronic rRNA transcript (SSU-rRNA, 5.8S rRNA, LSU-rRNA)"/>
    <property type="evidence" value="ECO:0007669"/>
    <property type="project" value="TreeGrafter"/>
</dbReference>
<dbReference type="GO" id="GO:0034511">
    <property type="term" value="F:U3 snoRNA binding"/>
    <property type="evidence" value="ECO:0007669"/>
    <property type="project" value="TreeGrafter"/>
</dbReference>
<dbReference type="RefSeq" id="XP_058346836.1">
    <property type="nucleotide sequence ID" value="XM_058482338.1"/>
</dbReference>
<feature type="domain" description="Bms1-type G" evidence="6">
    <location>
        <begin position="139"/>
        <end position="297"/>
    </location>
</feature>
<dbReference type="Pfam" id="PF08142">
    <property type="entry name" value="AARP2CN"/>
    <property type="match status" value="1"/>
</dbReference>